<evidence type="ECO:0000313" key="2">
    <source>
        <dbReference type="EMBL" id="GFA70932.1"/>
    </source>
</evidence>
<evidence type="ECO:0000256" key="1">
    <source>
        <dbReference type="SAM" id="MobiDB-lite"/>
    </source>
</evidence>
<feature type="compositionally biased region" description="Low complexity" evidence="1">
    <location>
        <begin position="188"/>
        <end position="202"/>
    </location>
</feature>
<comment type="caution">
    <text evidence="2">The sequence shown here is derived from an EMBL/GenBank/DDBJ whole genome shotgun (WGS) entry which is preliminary data.</text>
</comment>
<proteinExistence type="predicted"/>
<feature type="non-terminal residue" evidence="2">
    <location>
        <position position="1"/>
    </location>
</feature>
<reference evidence="2" key="1">
    <citation type="journal article" date="2019" name="Sci. Rep.">
        <title>Draft genome of Tanacetum cinerariifolium, the natural source of mosquito coil.</title>
        <authorList>
            <person name="Yamashiro T."/>
            <person name="Shiraishi A."/>
            <person name="Satake H."/>
            <person name="Nakayama K."/>
        </authorList>
    </citation>
    <scope>NUCLEOTIDE SEQUENCE</scope>
</reference>
<protein>
    <submittedName>
        <fullName evidence="2">Histone deacetylase 14</fullName>
    </submittedName>
</protein>
<dbReference type="AlphaFoldDB" id="A0A699K4A2"/>
<name>A0A699K4A2_TANCI</name>
<accession>A0A699K4A2</accession>
<sequence>NMDNVNVSAPAHTRSDDQILPFAAWLDEDYFRLDANLIREALDITPVDQAHQFVSPPSGDTFLVDNANLGSPTKKGKKTKPYVIPYSRFTKLIIYHLGRHHNIHQRSGSPLNLAEDDLSLGNLKFIPKGKINEVFGMKTLEKLITDNIRNAPYYNVYLGIVAKHEQGIMAVKKGGKKKTTHKADKLVKPAPAKQVKPATAKQPKPKPVKEKPTKATPLQKAGKGEEQDQPEVVPEPQGAGEEYDLERAIQRSPESFQA</sequence>
<feature type="region of interest" description="Disordered" evidence="1">
    <location>
        <begin position="172"/>
        <end position="258"/>
    </location>
</feature>
<dbReference type="EMBL" id="BKCJ010473053">
    <property type="protein sequence ID" value="GFA70932.1"/>
    <property type="molecule type" value="Genomic_DNA"/>
</dbReference>
<organism evidence="2">
    <name type="scientific">Tanacetum cinerariifolium</name>
    <name type="common">Dalmatian daisy</name>
    <name type="synonym">Chrysanthemum cinerariifolium</name>
    <dbReference type="NCBI Taxonomy" id="118510"/>
    <lineage>
        <taxon>Eukaryota</taxon>
        <taxon>Viridiplantae</taxon>
        <taxon>Streptophyta</taxon>
        <taxon>Embryophyta</taxon>
        <taxon>Tracheophyta</taxon>
        <taxon>Spermatophyta</taxon>
        <taxon>Magnoliopsida</taxon>
        <taxon>eudicotyledons</taxon>
        <taxon>Gunneridae</taxon>
        <taxon>Pentapetalae</taxon>
        <taxon>asterids</taxon>
        <taxon>campanulids</taxon>
        <taxon>Asterales</taxon>
        <taxon>Asteraceae</taxon>
        <taxon>Asteroideae</taxon>
        <taxon>Anthemideae</taxon>
        <taxon>Anthemidinae</taxon>
        <taxon>Tanacetum</taxon>
    </lineage>
</organism>
<gene>
    <name evidence="2" type="ORF">Tci_642904</name>
</gene>